<evidence type="ECO:0000259" key="5">
    <source>
        <dbReference type="PROSITE" id="PS01124"/>
    </source>
</evidence>
<evidence type="ECO:0000256" key="4">
    <source>
        <dbReference type="SAM" id="MobiDB-lite"/>
    </source>
</evidence>
<geneLocation type="plasmid" evidence="6 7">
    <name>pW43C</name>
</geneLocation>
<dbReference type="InterPro" id="IPR009057">
    <property type="entry name" value="Homeodomain-like_sf"/>
</dbReference>
<dbReference type="SUPFAM" id="SSF46689">
    <property type="entry name" value="Homeodomain-like"/>
    <property type="match status" value="2"/>
</dbReference>
<dbReference type="Pfam" id="PF12833">
    <property type="entry name" value="HTH_18"/>
    <property type="match status" value="1"/>
</dbReference>
<reference evidence="6 7" key="1">
    <citation type="submission" date="2018-10" db="EMBL/GenBank/DDBJ databases">
        <title>Parasedimentitalea marina sp. nov., a psychrophilic bacterium isolated from deep seawater of the New Britain Trench.</title>
        <authorList>
            <person name="Cao J."/>
        </authorList>
    </citation>
    <scope>NUCLEOTIDE SEQUENCE [LARGE SCALE GENOMIC DNA]</scope>
    <source>
        <strain evidence="6 7">W43</strain>
        <plasmid evidence="6 7">pW43C</plasmid>
    </source>
</reference>
<feature type="domain" description="HTH araC/xylS-type" evidence="5">
    <location>
        <begin position="133"/>
        <end position="231"/>
    </location>
</feature>
<protein>
    <submittedName>
        <fullName evidence="6">Helix-turn-helix domain-containing protein</fullName>
    </submittedName>
</protein>
<evidence type="ECO:0000313" key="7">
    <source>
        <dbReference type="Proteomes" id="UP000283063"/>
    </source>
</evidence>
<keyword evidence="1" id="KW-0805">Transcription regulation</keyword>
<dbReference type="GO" id="GO:0003700">
    <property type="term" value="F:DNA-binding transcription factor activity"/>
    <property type="evidence" value="ECO:0007669"/>
    <property type="project" value="InterPro"/>
</dbReference>
<evidence type="ECO:0000313" key="6">
    <source>
        <dbReference type="EMBL" id="AZV80978.1"/>
    </source>
</evidence>
<organism evidence="6 7">
    <name type="scientific">Parasedimentitalea marina</name>
    <dbReference type="NCBI Taxonomy" id="2483033"/>
    <lineage>
        <taxon>Bacteria</taxon>
        <taxon>Pseudomonadati</taxon>
        <taxon>Pseudomonadota</taxon>
        <taxon>Alphaproteobacteria</taxon>
        <taxon>Rhodobacterales</taxon>
        <taxon>Paracoccaceae</taxon>
        <taxon>Parasedimentitalea</taxon>
    </lineage>
</organism>
<dbReference type="PROSITE" id="PS01124">
    <property type="entry name" value="HTH_ARAC_FAMILY_2"/>
    <property type="match status" value="1"/>
</dbReference>
<evidence type="ECO:0000256" key="3">
    <source>
        <dbReference type="ARBA" id="ARBA00023163"/>
    </source>
</evidence>
<dbReference type="AlphaFoldDB" id="A0A3T0NAB1"/>
<sequence>MAGERPRPQPLATDIAPCLAHGADRRSGVLLSATGQNHLHPLAIHSNFSAAADEEDLRSAPQGQHVASSGGVGSATSPFAALHLLLQIIEDDHGSFIADAVSEYVGLADPSMNLKSKVALHLLQRAHGDRLISRILDLMLDNIEEPRLIRDLAQRTNVSTRKLERRFQEKARTTPLAVYRRLRIERAHQLIVHSSLPLSEIVVATGFTSLSNFSYWCKRELGSSPKVLRQRAFAS</sequence>
<proteinExistence type="predicted"/>
<evidence type="ECO:0000256" key="2">
    <source>
        <dbReference type="ARBA" id="ARBA00023125"/>
    </source>
</evidence>
<accession>A0A3T0NAB1</accession>
<dbReference type="InterPro" id="IPR018060">
    <property type="entry name" value="HTH_AraC"/>
</dbReference>
<dbReference type="EMBL" id="CP033222">
    <property type="protein sequence ID" value="AZV80978.1"/>
    <property type="molecule type" value="Genomic_DNA"/>
</dbReference>
<keyword evidence="3" id="KW-0804">Transcription</keyword>
<keyword evidence="2" id="KW-0238">DNA-binding</keyword>
<dbReference type="InterPro" id="IPR050204">
    <property type="entry name" value="AraC_XylS_family_regulators"/>
</dbReference>
<dbReference type="PANTHER" id="PTHR46796">
    <property type="entry name" value="HTH-TYPE TRANSCRIPTIONAL ACTIVATOR RHAS-RELATED"/>
    <property type="match status" value="1"/>
</dbReference>
<keyword evidence="7" id="KW-1185">Reference proteome</keyword>
<dbReference type="Gene3D" id="1.10.10.60">
    <property type="entry name" value="Homeodomain-like"/>
    <property type="match status" value="1"/>
</dbReference>
<dbReference type="KEGG" id="sedi:EBB79_23960"/>
<keyword evidence="6" id="KW-0614">Plasmid</keyword>
<dbReference type="GO" id="GO:0043565">
    <property type="term" value="F:sequence-specific DNA binding"/>
    <property type="evidence" value="ECO:0007669"/>
    <property type="project" value="InterPro"/>
</dbReference>
<evidence type="ECO:0000256" key="1">
    <source>
        <dbReference type="ARBA" id="ARBA00023015"/>
    </source>
</evidence>
<name>A0A3T0NAB1_9RHOB</name>
<dbReference type="SMART" id="SM00342">
    <property type="entry name" value="HTH_ARAC"/>
    <property type="match status" value="1"/>
</dbReference>
<gene>
    <name evidence="6" type="ORF">EBB79_23960</name>
</gene>
<dbReference type="Proteomes" id="UP000283063">
    <property type="component" value="Plasmid pW43C"/>
</dbReference>
<feature type="region of interest" description="Disordered" evidence="4">
    <location>
        <begin position="53"/>
        <end position="72"/>
    </location>
</feature>